<dbReference type="SUPFAM" id="SSF48108">
    <property type="entry name" value="Carbamoyl phosphate synthetase, large subunit connection domain"/>
    <property type="match status" value="1"/>
</dbReference>
<protein>
    <submittedName>
        <fullName evidence="18">Carbamoyl-phosphate synthase large subunit</fullName>
        <ecNumber evidence="18">6.3.5.5</ecNumber>
    </submittedName>
</protein>
<keyword evidence="6 18" id="KW-0436">Ligase</keyword>
<comment type="cofactor">
    <cofactor evidence="2">
        <name>Mg(2+)</name>
        <dbReference type="ChEBI" id="CHEBI:18420"/>
    </cofactor>
</comment>
<evidence type="ECO:0000256" key="13">
    <source>
        <dbReference type="ARBA" id="ARBA00023211"/>
    </source>
</evidence>
<dbReference type="PROSITE" id="PS00866">
    <property type="entry name" value="CPSASE_1"/>
    <property type="match status" value="2"/>
</dbReference>
<dbReference type="PANTHER" id="PTHR11405:SF53">
    <property type="entry name" value="CARBAMOYL-PHOSPHATE SYNTHASE [AMMONIA], MITOCHONDRIAL"/>
    <property type="match status" value="1"/>
</dbReference>
<dbReference type="InterPro" id="IPR006275">
    <property type="entry name" value="CPSase_lsu"/>
</dbReference>
<dbReference type="InterPro" id="IPR011761">
    <property type="entry name" value="ATP-grasp"/>
</dbReference>
<reference evidence="18 19" key="1">
    <citation type="submission" date="2020-10" db="EMBL/GenBank/DDBJ databases">
        <title>Plasmid carrying two tetracycline resistance determinant.</title>
        <authorList>
            <person name="Yang Q."/>
        </authorList>
    </citation>
    <scope>NUCLEOTIDE SEQUENCE [LARGE SCALE GENOMIC DNA]</scope>
    <source>
        <strain evidence="18 19">T43</strain>
    </source>
</reference>
<evidence type="ECO:0000256" key="7">
    <source>
        <dbReference type="ARBA" id="ARBA00022605"/>
    </source>
</evidence>
<evidence type="ECO:0000256" key="9">
    <source>
        <dbReference type="ARBA" id="ARBA00022737"/>
    </source>
</evidence>
<dbReference type="Gene3D" id="1.10.1030.10">
    <property type="entry name" value="Carbamoyl-phosphate synthetase, large subunit oligomerisation domain"/>
    <property type="match status" value="1"/>
</dbReference>
<sequence length="1059" mass="115541">MPKRTDIHKILVIGSGPIVIGQAAEFDYAGTQACFALKEEGYEVVLINSNPATIMTDRKMADKIYIEPITEEMVSKILYEEKPDAILPSLGGQTGLNMALTLDASGILEELDIELIGTNLKAIDQAEDRELFKNLMTSIGQPVPDSTIVHTVDEAVDFANKIGYPIIVRPAFTMGGSGGGICEDQASLEKIVKNGLILSPVTQCLIEKSIAGYQEIEYEVMRDGAGVAKVITSMENFDPVGVHTGDSIVFAPNQSLDQAQNDMLADVAIKIIQALEIEGGCNVQLALKPDTQEYYIIEVNPRVSRSSALASKATGFPIARVAAKIAVGYRFDELYNPYTETTFSEYDPKNITYTVAKVPRWSSDKFKNADRSLTTQMKATGEVMSLGQSIEEALLKSIQSLDNGHPHLFDVDAAKASDEKILKEIVEVKDDRIFYLAEAIRRGMTVEEAEDHTKIRPLFLKAIKHIVDIEAALKDQPLDKGVVAEAKLNGFDDQTIAQLAKVTVNEVKSFRDEHALAPNFVPVTIWGMGDYGEASYFFTSYAGENKVNTATDKESVLVLGSGPIRIGQGIEFDYATVHCVKALQKAGYEALIINSNPETVSTDFSISDKLFFEPVTFENVMAIIEREQPIGVMIQFGGQTAINLANDLKEAGIQILGTSVEDMNRAEDRKLFEQALTQLNIAQPEGATALTLEEALAIPEKIGGYPVLVRPSFVLGGRGMEVVYDEENLTTYMNDALVESHKLKQEAPILIDHYVQGIEVEVDAICDGTDVFIPGIMEHIEAAGVHSGDSMAVFPTQRLSQAVIDQIIDETIKIGNGLGTIGMVNIQFIVENDKVFIIEVNPRASRTVPFLSKVTDIEIAQIATNVIMGTSLQAQGYTSGVFDYTDDQVHVKAPVFSFTKLNGVDPAVSPEMKSTGEVMGSGKTYAIALQRAFEGANIQATEDGAIVFNLFKADLGEIEADLTKLHKAGYPLAIYINDADEKLESDNFTVFSNTDELNQYITENDVQLVVDTTGNVPGYEKGLATRLTAISQLVSLFTHLDTFKAYTKVLDEKAVGAKV</sequence>
<keyword evidence="5" id="KW-0055">Arginine biosynthesis</keyword>
<evidence type="ECO:0000256" key="11">
    <source>
        <dbReference type="ARBA" id="ARBA00022840"/>
    </source>
</evidence>
<accession>A0A7M1KUM2</accession>
<dbReference type="GO" id="GO:0005737">
    <property type="term" value="C:cytoplasm"/>
    <property type="evidence" value="ECO:0007669"/>
    <property type="project" value="TreeGrafter"/>
</dbReference>
<dbReference type="PANTHER" id="PTHR11405">
    <property type="entry name" value="CARBAMOYLTRANSFERASE FAMILY MEMBER"/>
    <property type="match status" value="1"/>
</dbReference>
<dbReference type="InterPro" id="IPR016185">
    <property type="entry name" value="PreATP-grasp_dom_sf"/>
</dbReference>
<evidence type="ECO:0000256" key="4">
    <source>
        <dbReference type="ARBA" id="ARBA00009799"/>
    </source>
</evidence>
<feature type="domain" description="ATP-grasp" evidence="17">
    <location>
        <begin position="673"/>
        <end position="868"/>
    </location>
</feature>
<dbReference type="FunFam" id="3.30.470.20:FF:000026">
    <property type="entry name" value="Carbamoyl-phosphate synthase large chain"/>
    <property type="match status" value="2"/>
</dbReference>
<evidence type="ECO:0000256" key="1">
    <source>
        <dbReference type="ARBA" id="ARBA00001936"/>
    </source>
</evidence>
<comment type="cofactor">
    <cofactor evidence="1">
        <name>Mn(2+)</name>
        <dbReference type="ChEBI" id="CHEBI:29035"/>
    </cofactor>
</comment>
<dbReference type="Gene3D" id="3.40.50.20">
    <property type="match status" value="2"/>
</dbReference>
<dbReference type="EMBL" id="CP063065">
    <property type="protein sequence ID" value="QOQ79825.1"/>
    <property type="molecule type" value="Genomic_DNA"/>
</dbReference>
<evidence type="ECO:0000256" key="5">
    <source>
        <dbReference type="ARBA" id="ARBA00022571"/>
    </source>
</evidence>
<dbReference type="InterPro" id="IPR005479">
    <property type="entry name" value="CPAse_ATP-bd"/>
</dbReference>
<dbReference type="SMART" id="SM01096">
    <property type="entry name" value="CPSase_L_D3"/>
    <property type="match status" value="1"/>
</dbReference>
<dbReference type="GO" id="GO:0006221">
    <property type="term" value="P:pyrimidine nucleotide biosynthetic process"/>
    <property type="evidence" value="ECO:0007669"/>
    <property type="project" value="UniProtKB-KW"/>
</dbReference>
<keyword evidence="8" id="KW-0479">Metal-binding</keyword>
<dbReference type="GO" id="GO:0006541">
    <property type="term" value="P:glutamine metabolic process"/>
    <property type="evidence" value="ECO:0007669"/>
    <property type="project" value="TreeGrafter"/>
</dbReference>
<dbReference type="NCBIfam" id="NF003671">
    <property type="entry name" value="PRK05294.1"/>
    <property type="match status" value="1"/>
</dbReference>
<dbReference type="GO" id="GO:0004087">
    <property type="term" value="F:carbamoyl-phosphate synthase (ammonia) activity"/>
    <property type="evidence" value="ECO:0007669"/>
    <property type="project" value="UniProtKB-EC"/>
</dbReference>
<evidence type="ECO:0000256" key="2">
    <source>
        <dbReference type="ARBA" id="ARBA00001946"/>
    </source>
</evidence>
<dbReference type="Gene3D" id="3.30.470.20">
    <property type="entry name" value="ATP-grasp fold, B domain"/>
    <property type="match status" value="2"/>
</dbReference>
<dbReference type="Pfam" id="PF25596">
    <property type="entry name" value="CPSase_L_D1"/>
    <property type="match status" value="2"/>
</dbReference>
<dbReference type="Gene3D" id="3.30.1490.20">
    <property type="entry name" value="ATP-grasp fold, A domain"/>
    <property type="match status" value="2"/>
</dbReference>
<evidence type="ECO:0000256" key="10">
    <source>
        <dbReference type="ARBA" id="ARBA00022741"/>
    </source>
</evidence>
<keyword evidence="13" id="KW-0464">Manganese</keyword>
<comment type="pathway">
    <text evidence="3">Amino-acid biosynthesis; L-arginine biosynthesis; carbamoyl phosphate from bicarbonate: step 1/1.</text>
</comment>
<dbReference type="Proteomes" id="UP000595091">
    <property type="component" value="Chromosome"/>
</dbReference>
<dbReference type="InterPro" id="IPR005480">
    <property type="entry name" value="CPSase_lsu_oligo"/>
</dbReference>
<dbReference type="InterPro" id="IPR058047">
    <property type="entry name" value="CPSase_preATP-grasp"/>
</dbReference>
<dbReference type="SUPFAM" id="SSF56059">
    <property type="entry name" value="Glutathione synthetase ATP-binding domain-like"/>
    <property type="match status" value="2"/>
</dbReference>
<dbReference type="PROSITE" id="PS00867">
    <property type="entry name" value="CPSASE_2"/>
    <property type="match status" value="2"/>
</dbReference>
<dbReference type="EC" id="6.3.5.5" evidence="18"/>
<keyword evidence="10 16" id="KW-0547">Nucleotide-binding</keyword>
<dbReference type="InterPro" id="IPR005483">
    <property type="entry name" value="CPSase_dom"/>
</dbReference>
<evidence type="ECO:0000313" key="18">
    <source>
        <dbReference type="EMBL" id="QOQ79825.1"/>
    </source>
</evidence>
<dbReference type="RefSeq" id="WP_197558968.1">
    <property type="nucleotide sequence ID" value="NZ_CP063065.1"/>
</dbReference>
<keyword evidence="7" id="KW-0028">Amino-acid biosynthesis</keyword>
<name>A0A7M1KUM2_9LACT</name>
<evidence type="ECO:0000256" key="8">
    <source>
        <dbReference type="ARBA" id="ARBA00022723"/>
    </source>
</evidence>
<evidence type="ECO:0000313" key="19">
    <source>
        <dbReference type="Proteomes" id="UP000595091"/>
    </source>
</evidence>
<keyword evidence="12" id="KW-0665">Pyrimidine biosynthesis</keyword>
<dbReference type="Pfam" id="PF02787">
    <property type="entry name" value="CPSase_L_D3"/>
    <property type="match status" value="1"/>
</dbReference>
<keyword evidence="9" id="KW-0677">Repeat</keyword>
<dbReference type="GO" id="GO:0006526">
    <property type="term" value="P:L-arginine biosynthetic process"/>
    <property type="evidence" value="ECO:0007669"/>
    <property type="project" value="UniProtKB-KW"/>
</dbReference>
<organism evidence="18 19">
    <name type="scientific">Aerococcus urinaeequi</name>
    <dbReference type="NCBI Taxonomy" id="51665"/>
    <lineage>
        <taxon>Bacteria</taxon>
        <taxon>Bacillati</taxon>
        <taxon>Bacillota</taxon>
        <taxon>Bacilli</taxon>
        <taxon>Lactobacillales</taxon>
        <taxon>Aerococcaceae</taxon>
        <taxon>Aerococcus</taxon>
    </lineage>
</organism>
<gene>
    <name evidence="18" type="primary">carB</name>
    <name evidence="18" type="ORF">IMX20_03890</name>
</gene>
<dbReference type="PROSITE" id="PS50975">
    <property type="entry name" value="ATP_GRASP"/>
    <property type="match status" value="2"/>
</dbReference>
<evidence type="ECO:0000256" key="16">
    <source>
        <dbReference type="PROSITE-ProRule" id="PRU00409"/>
    </source>
</evidence>
<proteinExistence type="inferred from homology"/>
<dbReference type="FunFam" id="3.40.50.20:FF:000001">
    <property type="entry name" value="Carbamoyl-phosphate synthase large chain"/>
    <property type="match status" value="2"/>
</dbReference>
<comment type="similarity">
    <text evidence="4">Belongs to the CarB family.</text>
</comment>
<dbReference type="AlphaFoldDB" id="A0A7M1KUM2"/>
<dbReference type="NCBIfam" id="TIGR01369">
    <property type="entry name" value="CPSaseII_lrg"/>
    <property type="match status" value="1"/>
</dbReference>
<dbReference type="GO" id="GO:0005524">
    <property type="term" value="F:ATP binding"/>
    <property type="evidence" value="ECO:0007669"/>
    <property type="project" value="UniProtKB-UniRule"/>
</dbReference>
<dbReference type="Pfam" id="PF02786">
    <property type="entry name" value="CPSase_L_D2"/>
    <property type="match status" value="2"/>
</dbReference>
<dbReference type="SUPFAM" id="SSF52440">
    <property type="entry name" value="PreATP-grasp domain"/>
    <property type="match status" value="2"/>
</dbReference>
<comment type="catalytic activity">
    <reaction evidence="15">
        <text>hydrogencarbonate + L-glutamine + 2 ATP + H2O = carbamoyl phosphate + L-glutamate + 2 ADP + phosphate + 2 H(+)</text>
        <dbReference type="Rhea" id="RHEA:18633"/>
        <dbReference type="ChEBI" id="CHEBI:15377"/>
        <dbReference type="ChEBI" id="CHEBI:15378"/>
        <dbReference type="ChEBI" id="CHEBI:17544"/>
        <dbReference type="ChEBI" id="CHEBI:29985"/>
        <dbReference type="ChEBI" id="CHEBI:30616"/>
        <dbReference type="ChEBI" id="CHEBI:43474"/>
        <dbReference type="ChEBI" id="CHEBI:58228"/>
        <dbReference type="ChEBI" id="CHEBI:58359"/>
        <dbReference type="ChEBI" id="CHEBI:456216"/>
        <dbReference type="EC" id="6.3.5.5"/>
    </reaction>
</comment>
<keyword evidence="11 16" id="KW-0067">ATP-binding</keyword>
<evidence type="ECO:0000256" key="12">
    <source>
        <dbReference type="ARBA" id="ARBA00022975"/>
    </source>
</evidence>
<evidence type="ECO:0000256" key="14">
    <source>
        <dbReference type="ARBA" id="ARBA00047359"/>
    </source>
</evidence>
<dbReference type="GO" id="GO:0004088">
    <property type="term" value="F:carbamoyl-phosphate synthase (glutamine-hydrolyzing) activity"/>
    <property type="evidence" value="ECO:0007669"/>
    <property type="project" value="UniProtKB-EC"/>
</dbReference>
<comment type="catalytic activity">
    <reaction evidence="14">
        <text>hydrogencarbonate + NH4(+) + 2 ATP = carbamoyl phosphate + 2 ADP + phosphate + 2 H(+)</text>
        <dbReference type="Rhea" id="RHEA:18029"/>
        <dbReference type="ChEBI" id="CHEBI:15378"/>
        <dbReference type="ChEBI" id="CHEBI:17544"/>
        <dbReference type="ChEBI" id="CHEBI:28938"/>
        <dbReference type="ChEBI" id="CHEBI:30616"/>
        <dbReference type="ChEBI" id="CHEBI:43474"/>
        <dbReference type="ChEBI" id="CHEBI:58228"/>
        <dbReference type="ChEBI" id="CHEBI:456216"/>
        <dbReference type="EC" id="6.3.4.16"/>
    </reaction>
</comment>
<evidence type="ECO:0000256" key="6">
    <source>
        <dbReference type="ARBA" id="ARBA00022598"/>
    </source>
</evidence>
<dbReference type="NCBIfam" id="NF009455">
    <property type="entry name" value="PRK12815.1"/>
    <property type="match status" value="1"/>
</dbReference>
<dbReference type="InterPro" id="IPR036897">
    <property type="entry name" value="CarbamoylP_synth_lsu_oligo_sf"/>
</dbReference>
<evidence type="ECO:0000259" key="17">
    <source>
        <dbReference type="PROSITE" id="PS50975"/>
    </source>
</evidence>
<feature type="domain" description="ATP-grasp" evidence="17">
    <location>
        <begin position="133"/>
        <end position="327"/>
    </location>
</feature>
<evidence type="ECO:0000256" key="15">
    <source>
        <dbReference type="ARBA" id="ARBA00048816"/>
    </source>
</evidence>
<dbReference type="GO" id="GO:0046872">
    <property type="term" value="F:metal ion binding"/>
    <property type="evidence" value="ECO:0007669"/>
    <property type="project" value="UniProtKB-KW"/>
</dbReference>
<dbReference type="InterPro" id="IPR013815">
    <property type="entry name" value="ATP_grasp_subdomain_1"/>
</dbReference>
<evidence type="ECO:0000256" key="3">
    <source>
        <dbReference type="ARBA" id="ARBA00005077"/>
    </source>
</evidence>
<dbReference type="PRINTS" id="PR00098">
    <property type="entry name" value="CPSASE"/>
</dbReference>